<dbReference type="Proteomes" id="UP000184212">
    <property type="component" value="Unassembled WGS sequence"/>
</dbReference>
<evidence type="ECO:0000313" key="1">
    <source>
        <dbReference type="EMBL" id="SHH60468.1"/>
    </source>
</evidence>
<accession>A0A1M5UC25</accession>
<sequence>MKETPLKTKLKPYVLLTAGCIAMASCSKPGAAIELSNELDLERTEMISLNLHLLDSSLYKNAHLQMKDAQGNILPSQELDEDGDGKPEEIIFQATLKPKETQTVSVERTEKTSDTTTTQGTYARFVPERIDDYAWENDRVAFRTYGPEAQRLVDENQPGGTLSSGIDCWLKRVDYPIINKWYKKGETGGTYHHDDGEGLDNYHVGASRGNGGIGVWKNDSLYVSKNFTTYKRLANGPLRTLFELTYAPWKVDDVTVNETKRITIDLGTQMSKVEVSLSTSAPLPNVTIGITLHDKKGETKTDSIHGWTSYWEPLDDSYLGTGVIINPQDVIRFQEFRTEKKDLSHLYVVAKPIDGKVTYYNGFGWKKAGRFDAFEKWTAYLTEMSQRLASPVKIKYIKK</sequence>
<protein>
    <recommendedName>
        <fullName evidence="3">DUF4861 domain-containing protein</fullName>
    </recommendedName>
</protein>
<name>A0A1M5UC25_9BACT</name>
<evidence type="ECO:0008006" key="3">
    <source>
        <dbReference type="Google" id="ProtNLM"/>
    </source>
</evidence>
<dbReference type="OrthoDB" id="9800230at2"/>
<dbReference type="AlphaFoldDB" id="A0A1M5UC25"/>
<evidence type="ECO:0000313" key="2">
    <source>
        <dbReference type="Proteomes" id="UP000184212"/>
    </source>
</evidence>
<dbReference type="EMBL" id="FQWQ01000003">
    <property type="protein sequence ID" value="SHH60468.1"/>
    <property type="molecule type" value="Genomic_DNA"/>
</dbReference>
<reference evidence="1 2" key="1">
    <citation type="submission" date="2016-11" db="EMBL/GenBank/DDBJ databases">
        <authorList>
            <person name="Jaros S."/>
            <person name="Januszkiewicz K."/>
            <person name="Wedrychowicz H."/>
        </authorList>
    </citation>
    <scope>NUCLEOTIDE SEQUENCE [LARGE SCALE GENOMIC DNA]</scope>
    <source>
        <strain evidence="1 2">DSM 24574</strain>
    </source>
</reference>
<keyword evidence="2" id="KW-1185">Reference proteome</keyword>
<dbReference type="STRING" id="947013.SAMN04488109_4582"/>
<dbReference type="InterPro" id="IPR032342">
    <property type="entry name" value="DUF4861"/>
</dbReference>
<dbReference type="Pfam" id="PF16153">
    <property type="entry name" value="DUF4861"/>
    <property type="match status" value="1"/>
</dbReference>
<gene>
    <name evidence="1" type="ORF">SAMN04488109_4582</name>
</gene>
<dbReference type="PROSITE" id="PS51257">
    <property type="entry name" value="PROKAR_LIPOPROTEIN"/>
    <property type="match status" value="1"/>
</dbReference>
<organism evidence="1 2">
    <name type="scientific">Chryseolinea serpens</name>
    <dbReference type="NCBI Taxonomy" id="947013"/>
    <lineage>
        <taxon>Bacteria</taxon>
        <taxon>Pseudomonadati</taxon>
        <taxon>Bacteroidota</taxon>
        <taxon>Cytophagia</taxon>
        <taxon>Cytophagales</taxon>
        <taxon>Fulvivirgaceae</taxon>
        <taxon>Chryseolinea</taxon>
    </lineage>
</organism>
<dbReference type="RefSeq" id="WP_084138318.1">
    <property type="nucleotide sequence ID" value="NZ_FQWQ01000003.1"/>
</dbReference>
<proteinExistence type="predicted"/>